<dbReference type="Proteomes" id="UP001589536">
    <property type="component" value="Unassembled WGS sequence"/>
</dbReference>
<dbReference type="EMBL" id="JBHMBH010000072">
    <property type="protein sequence ID" value="MFB9716994.1"/>
    <property type="molecule type" value="Genomic_DNA"/>
</dbReference>
<gene>
    <name evidence="2" type="ORF">ACFFPI_23130</name>
</gene>
<reference evidence="2 3" key="1">
    <citation type="submission" date="2024-09" db="EMBL/GenBank/DDBJ databases">
        <authorList>
            <person name="Sun Q."/>
            <person name="Mori K."/>
        </authorList>
    </citation>
    <scope>NUCLEOTIDE SEQUENCE [LARGE SCALE GENOMIC DNA]</scope>
    <source>
        <strain evidence="2 3">JCM 13519</strain>
    </source>
</reference>
<evidence type="ECO:0000313" key="3">
    <source>
        <dbReference type="Proteomes" id="UP001589536"/>
    </source>
</evidence>
<evidence type="ECO:0000313" key="2">
    <source>
        <dbReference type="EMBL" id="MFB9716994.1"/>
    </source>
</evidence>
<feature type="region of interest" description="Disordered" evidence="1">
    <location>
        <begin position="88"/>
        <end position="114"/>
    </location>
</feature>
<dbReference type="RefSeq" id="WP_345045147.1">
    <property type="nucleotide sequence ID" value="NZ_BAABED010000001.1"/>
</dbReference>
<accession>A0ABV5UXQ1</accession>
<comment type="caution">
    <text evidence="2">The sequence shown here is derived from an EMBL/GenBank/DDBJ whole genome shotgun (WGS) entry which is preliminary data.</text>
</comment>
<protein>
    <submittedName>
        <fullName evidence="2">Uncharacterized protein</fullName>
    </submittedName>
</protein>
<feature type="compositionally biased region" description="Basic and acidic residues" evidence="1">
    <location>
        <begin position="90"/>
        <end position="114"/>
    </location>
</feature>
<name>A0ABV5UXQ1_9MICC</name>
<organism evidence="2 3">
    <name type="scientific">Arthrobacter methylotrophus</name>
    <dbReference type="NCBI Taxonomy" id="121291"/>
    <lineage>
        <taxon>Bacteria</taxon>
        <taxon>Bacillati</taxon>
        <taxon>Actinomycetota</taxon>
        <taxon>Actinomycetes</taxon>
        <taxon>Micrococcales</taxon>
        <taxon>Micrococcaceae</taxon>
        <taxon>Arthrobacter</taxon>
    </lineage>
</organism>
<keyword evidence="3" id="KW-1185">Reference proteome</keyword>
<proteinExistence type="predicted"/>
<evidence type="ECO:0000256" key="1">
    <source>
        <dbReference type="SAM" id="MobiDB-lite"/>
    </source>
</evidence>
<sequence>MFAKQHEDIPQFKAFVATPDYADAAPVVESSTDDEWQEHIAPVRALIDVEQAREACLAAERKLARTVVAARAVSASWADIGRAAGMTRQAAHERWDKTAKQELSPERSEDTLSP</sequence>